<comment type="function">
    <text evidence="1">Probable mitochondrial mRNA stabilization factor.</text>
</comment>
<evidence type="ECO:0000256" key="8">
    <source>
        <dbReference type="RuleBase" id="RU367062"/>
    </source>
</evidence>
<keyword evidence="6 8" id="KW-0496">Mitochondrion</keyword>
<evidence type="ECO:0000313" key="11">
    <source>
        <dbReference type="Proteomes" id="UP001430848"/>
    </source>
</evidence>
<evidence type="ECO:0000313" key="10">
    <source>
        <dbReference type="EMBL" id="KAK7742598.1"/>
    </source>
</evidence>
<feature type="region of interest" description="Disordered" evidence="9">
    <location>
        <begin position="68"/>
        <end position="109"/>
    </location>
</feature>
<comment type="similarity">
    <text evidence="3 8">Belongs to the ATP25 family.</text>
</comment>
<dbReference type="InterPro" id="IPR040152">
    <property type="entry name" value="Atp25"/>
</dbReference>
<evidence type="ECO:0000256" key="1">
    <source>
        <dbReference type="ARBA" id="ARBA00003470"/>
    </source>
</evidence>
<feature type="region of interest" description="Disordered" evidence="9">
    <location>
        <begin position="351"/>
        <end position="371"/>
    </location>
</feature>
<evidence type="ECO:0000256" key="6">
    <source>
        <dbReference type="ARBA" id="ARBA00023128"/>
    </source>
</evidence>
<dbReference type="EMBL" id="JAKNSF020000001">
    <property type="protein sequence ID" value="KAK7742598.1"/>
    <property type="molecule type" value="Genomic_DNA"/>
</dbReference>
<dbReference type="Proteomes" id="UP001430848">
    <property type="component" value="Unassembled WGS sequence"/>
</dbReference>
<dbReference type="Gene3D" id="3.30.460.10">
    <property type="entry name" value="Beta Polymerase, domain 2"/>
    <property type="match status" value="1"/>
</dbReference>
<accession>A0ABR1PQ04</accession>
<evidence type="ECO:0000256" key="7">
    <source>
        <dbReference type="ARBA" id="ARBA00023136"/>
    </source>
</evidence>
<sequence length="693" mass="78253">MSLRPILRASAAGCSARRVSILGHYFLTCSPAVSAGAQWPSHASPALRHQTIPVALATRARFFSSEKAVDQTEAEVKAESEPSNKSAEATNEDGSRTLQAEEGGGQEEEPWYLQEEPPRHPSLVQHSQPLPEVPDNVPFILHELVKYAAEDMGLDSLKLLDLRTLDPPAALGPNLIMLFGTARSERHLHVSGRHLVSWLRRKGINSHADGILGPKEFKIKMRRKQRKAKLLGTAATPMGRDDGVTTRWICTNLGTLSSGSQKSVEYETATGFGTRQNGTTIVVQAFTDSKRKELDLELLWSRILTRRGDDNLIPDDLEYTEADTHPNELSLFTEGGSPKVFATPSQRRFFSTSSRRPHQVTDPPTSDSIANHVNPTLDPAAFIATNVAELERLQAQFASFSYEDALEALQDSGTGQPSAYTTAWNQAIQRLRPEHSWQFRLWLCVAGRQLGVRRFDLAHLRELVHEMELLGIICHRGHYIEMLQVVYLEPTDSTVPLSEQSKLALEMLNVMYERGEPIIATDVIVSLLESLARTESQGKQTSELQSVLEKFLPQADLPYMGEDAVMRLMNAYVAQDNWTRFWEIWRMPPRFQEPRSSQLYLHLWTTMASTNHQKRCQEAIRWCFHEMLNEDPPVGPVMEVKDALEACLKVADPQAEEIARHLVIKDHKTKMLSMHEFVMMYRLLNPDWAMRRT</sequence>
<evidence type="ECO:0000256" key="3">
    <source>
        <dbReference type="ARBA" id="ARBA00010787"/>
    </source>
</evidence>
<comment type="caution">
    <text evidence="10">The sequence shown here is derived from an EMBL/GenBank/DDBJ whole genome shotgun (WGS) entry which is preliminary data.</text>
</comment>
<keyword evidence="5 8" id="KW-0809">Transit peptide</keyword>
<comment type="subcellular location">
    <subcellularLocation>
        <location evidence="2 8">Mitochondrion inner membrane</location>
        <topology evidence="2 8">Peripheral membrane protein</topology>
        <orientation evidence="2 8">Matrix side</orientation>
    </subcellularLocation>
</comment>
<keyword evidence="11" id="KW-1185">Reference proteome</keyword>
<evidence type="ECO:0000256" key="2">
    <source>
        <dbReference type="ARBA" id="ARBA00004443"/>
    </source>
</evidence>
<feature type="compositionally biased region" description="Basic and acidic residues" evidence="9">
    <location>
        <begin position="68"/>
        <end position="82"/>
    </location>
</feature>
<dbReference type="InterPro" id="IPR043519">
    <property type="entry name" value="NT_sf"/>
</dbReference>
<evidence type="ECO:0000256" key="5">
    <source>
        <dbReference type="ARBA" id="ARBA00022946"/>
    </source>
</evidence>
<feature type="compositionally biased region" description="Polar residues" evidence="9">
    <location>
        <begin position="362"/>
        <end position="371"/>
    </location>
</feature>
<evidence type="ECO:0000256" key="4">
    <source>
        <dbReference type="ARBA" id="ARBA00022792"/>
    </source>
</evidence>
<evidence type="ECO:0000256" key="9">
    <source>
        <dbReference type="SAM" id="MobiDB-lite"/>
    </source>
</evidence>
<gene>
    <name evidence="10" type="primary">ATP25</name>
    <name evidence="10" type="ORF">SLS63_000162</name>
</gene>
<keyword evidence="7 8" id="KW-0472">Membrane</keyword>
<reference evidence="10 11" key="1">
    <citation type="submission" date="2024-02" db="EMBL/GenBank/DDBJ databases">
        <title>De novo assembly and annotation of 12 fungi associated with fruit tree decline syndrome in Ontario, Canada.</title>
        <authorList>
            <person name="Sulman M."/>
            <person name="Ellouze W."/>
            <person name="Ilyukhin E."/>
        </authorList>
    </citation>
    <scope>NUCLEOTIDE SEQUENCE [LARGE SCALE GENOMIC DNA]</scope>
    <source>
        <strain evidence="10 11">M169</strain>
    </source>
</reference>
<protein>
    <recommendedName>
        <fullName evidence="8">ATPase synthesis protein 25</fullName>
    </recommendedName>
</protein>
<comment type="function">
    <text evidence="8">Mitochondrial mRNA stabilization factor.</text>
</comment>
<organism evidence="10 11">
    <name type="scientific">Diaporthe eres</name>
    <name type="common">Phomopsis oblonga</name>
    <dbReference type="NCBI Taxonomy" id="83184"/>
    <lineage>
        <taxon>Eukaryota</taxon>
        <taxon>Fungi</taxon>
        <taxon>Dikarya</taxon>
        <taxon>Ascomycota</taxon>
        <taxon>Pezizomycotina</taxon>
        <taxon>Sordariomycetes</taxon>
        <taxon>Sordariomycetidae</taxon>
        <taxon>Diaporthales</taxon>
        <taxon>Diaporthaceae</taxon>
        <taxon>Diaporthe</taxon>
        <taxon>Diaporthe eres species complex</taxon>
    </lineage>
</organism>
<proteinExistence type="inferred from homology"/>
<name>A0ABR1PQ04_DIAER</name>
<keyword evidence="4 8" id="KW-0999">Mitochondrion inner membrane</keyword>
<dbReference type="PANTHER" id="PTHR28087:SF1">
    <property type="entry name" value="ATPASE SYNTHESIS PROTEIN 25, MITOCHONDRIAL"/>
    <property type="match status" value="1"/>
</dbReference>
<dbReference type="PANTHER" id="PTHR28087">
    <property type="entry name" value="ATPASE SYNTHESIS PROTEIN 25, MITOCHONDRIAL"/>
    <property type="match status" value="1"/>
</dbReference>